<evidence type="ECO:0000313" key="5">
    <source>
        <dbReference type="Proteomes" id="UP000051176"/>
    </source>
</evidence>
<comment type="caution">
    <text evidence="4">The sequence shown here is derived from an EMBL/GenBank/DDBJ whole genome shotgun (WGS) entry which is preliminary data.</text>
</comment>
<name>A0A0R1GNL9_9LACO</name>
<evidence type="ECO:0000313" key="4">
    <source>
        <dbReference type="EMBL" id="KRK35612.1"/>
    </source>
</evidence>
<dbReference type="InterPro" id="IPR005025">
    <property type="entry name" value="FMN_Rdtase-like_dom"/>
</dbReference>
<dbReference type="Pfam" id="PF03358">
    <property type="entry name" value="FMN_red"/>
    <property type="match status" value="1"/>
</dbReference>
<accession>A0A0R1GNL9</accession>
<evidence type="ECO:0000256" key="1">
    <source>
        <dbReference type="ARBA" id="ARBA00022630"/>
    </source>
</evidence>
<dbReference type="Gene3D" id="3.40.50.360">
    <property type="match status" value="1"/>
</dbReference>
<dbReference type="PANTHER" id="PTHR43278:SF4">
    <property type="entry name" value="NAD(P)H-DEPENDENT FMN-CONTAINING OXIDOREDUCTASE YWQN-RELATED"/>
    <property type="match status" value="1"/>
</dbReference>
<evidence type="ECO:0000259" key="3">
    <source>
        <dbReference type="Pfam" id="PF03358"/>
    </source>
</evidence>
<dbReference type="PATRIC" id="fig|1267003.4.peg.1441"/>
<keyword evidence="5" id="KW-1185">Reference proteome</keyword>
<evidence type="ECO:0000256" key="2">
    <source>
        <dbReference type="ARBA" id="ARBA00022643"/>
    </source>
</evidence>
<dbReference type="PANTHER" id="PTHR43278">
    <property type="entry name" value="NAD(P)H-DEPENDENT FMN-CONTAINING OXIDOREDUCTASE YWQN-RELATED"/>
    <property type="match status" value="1"/>
</dbReference>
<dbReference type="GO" id="GO:0016491">
    <property type="term" value="F:oxidoreductase activity"/>
    <property type="evidence" value="ECO:0007669"/>
    <property type="project" value="InterPro"/>
</dbReference>
<dbReference type="EMBL" id="AZCZ01000034">
    <property type="protein sequence ID" value="KRK35612.1"/>
    <property type="molecule type" value="Genomic_DNA"/>
</dbReference>
<dbReference type="STRING" id="357278.IV61_GL000664"/>
<keyword evidence="1" id="KW-0285">Flavoprotein</keyword>
<dbReference type="eggNOG" id="COG0655">
    <property type="taxonomic scope" value="Bacteria"/>
</dbReference>
<dbReference type="Proteomes" id="UP000051176">
    <property type="component" value="Unassembled WGS sequence"/>
</dbReference>
<dbReference type="RefSeq" id="WP_020090063.1">
    <property type="nucleotide sequence ID" value="NZ_AZCZ01000034.1"/>
</dbReference>
<dbReference type="InterPro" id="IPR029039">
    <property type="entry name" value="Flavoprotein-like_sf"/>
</dbReference>
<sequence length="178" mass="20078">MSILFINGSPRRQGNTATLGDRLLTDIPHTTRQLADYRLNFEQDQRETTQLQRDLTDEYESLMSTYFAPASDIVLGTPVYWYGMTGQLKVFMDRWFDSFSHDFPFAGKRIYLLVVGADQPEIKATGITQAIHHSCDWLKMDFCGTGVVTADGPQDVANLAILPPSCQALRQQIQANIK</sequence>
<dbReference type="SUPFAM" id="SSF52218">
    <property type="entry name" value="Flavoproteins"/>
    <property type="match status" value="1"/>
</dbReference>
<proteinExistence type="predicted"/>
<dbReference type="OrthoDB" id="9805976at2"/>
<feature type="domain" description="NADPH-dependent FMN reductase-like" evidence="3">
    <location>
        <begin position="1"/>
        <end position="142"/>
    </location>
</feature>
<dbReference type="AlphaFoldDB" id="A0A0R1GNL9"/>
<organism evidence="4 5">
    <name type="scientific">Levilactobacillus parabrevis ATCC 53295</name>
    <dbReference type="NCBI Taxonomy" id="1267003"/>
    <lineage>
        <taxon>Bacteria</taxon>
        <taxon>Bacillati</taxon>
        <taxon>Bacillota</taxon>
        <taxon>Bacilli</taxon>
        <taxon>Lactobacillales</taxon>
        <taxon>Lactobacillaceae</taxon>
        <taxon>Levilactobacillus</taxon>
    </lineage>
</organism>
<protein>
    <submittedName>
        <fullName evidence="4">Multimeric flavodoxin WrbA</fullName>
    </submittedName>
</protein>
<keyword evidence="2" id="KW-0288">FMN</keyword>
<dbReference type="InterPro" id="IPR051796">
    <property type="entry name" value="ISF_SsuE-like"/>
</dbReference>
<reference evidence="4 5" key="1">
    <citation type="journal article" date="2015" name="Genome Announc.">
        <title>Expanding the biotechnology potential of lactobacilli through comparative genomics of 213 strains and associated genera.</title>
        <authorList>
            <person name="Sun Z."/>
            <person name="Harris H.M."/>
            <person name="McCann A."/>
            <person name="Guo C."/>
            <person name="Argimon S."/>
            <person name="Zhang W."/>
            <person name="Yang X."/>
            <person name="Jeffery I.B."/>
            <person name="Cooney J.C."/>
            <person name="Kagawa T.F."/>
            <person name="Liu W."/>
            <person name="Song Y."/>
            <person name="Salvetti E."/>
            <person name="Wrobel A."/>
            <person name="Rasinkangas P."/>
            <person name="Parkhill J."/>
            <person name="Rea M.C."/>
            <person name="O'Sullivan O."/>
            <person name="Ritari J."/>
            <person name="Douillard F.P."/>
            <person name="Paul Ross R."/>
            <person name="Yang R."/>
            <person name="Briner A.E."/>
            <person name="Felis G.E."/>
            <person name="de Vos W.M."/>
            <person name="Barrangou R."/>
            <person name="Klaenhammer T.R."/>
            <person name="Caufield P.W."/>
            <person name="Cui Y."/>
            <person name="Zhang H."/>
            <person name="O'Toole P.W."/>
        </authorList>
    </citation>
    <scope>NUCLEOTIDE SEQUENCE [LARGE SCALE GENOMIC DNA]</scope>
    <source>
        <strain evidence="4 5">ATCC 53295</strain>
    </source>
</reference>
<gene>
    <name evidence="4" type="ORF">FD07_GL001361</name>
</gene>